<dbReference type="PANTHER" id="PTHR43003">
    <property type="entry name" value="DNA-3-METHYLADENINE GLYCOSYLASE"/>
    <property type="match status" value="1"/>
</dbReference>
<name>A0ABR9MUJ8_9MICO</name>
<keyword evidence="17" id="KW-1185">Reference proteome</keyword>
<dbReference type="InterPro" id="IPR003265">
    <property type="entry name" value="HhH-GPD_domain"/>
</dbReference>
<evidence type="ECO:0000256" key="4">
    <source>
        <dbReference type="ARBA" id="ARBA00022603"/>
    </source>
</evidence>
<accession>A0ABR9MUJ8</accession>
<dbReference type="EC" id="3.2.2.21" evidence="3"/>
<dbReference type="InterPro" id="IPR004026">
    <property type="entry name" value="Ada_DNA_repair_Zn-bd"/>
</dbReference>
<evidence type="ECO:0000256" key="12">
    <source>
        <dbReference type="ARBA" id="ARBA00023163"/>
    </source>
</evidence>
<keyword evidence="12" id="KW-0804">Transcription</keyword>
<gene>
    <name evidence="16" type="ORF">IHE71_01835</name>
</gene>
<reference evidence="16 17" key="1">
    <citation type="submission" date="2020-10" db="EMBL/GenBank/DDBJ databases">
        <title>Myceligenerans pegani sp. nov., an endophytic actinomycete isolated from Peganum harmala L. in Xinjiang, China.</title>
        <authorList>
            <person name="Xin L."/>
        </authorList>
    </citation>
    <scope>NUCLEOTIDE SEQUENCE [LARGE SCALE GENOMIC DNA]</scope>
    <source>
        <strain evidence="16 17">TRM65318</strain>
    </source>
</reference>
<evidence type="ECO:0000313" key="16">
    <source>
        <dbReference type="EMBL" id="MBE1874447.1"/>
    </source>
</evidence>
<dbReference type="Pfam" id="PF02805">
    <property type="entry name" value="Ada_Zn_binding"/>
    <property type="match status" value="1"/>
</dbReference>
<evidence type="ECO:0000256" key="14">
    <source>
        <dbReference type="SAM" id="MobiDB-lite"/>
    </source>
</evidence>
<keyword evidence="7" id="KW-0227">DNA damage</keyword>
<evidence type="ECO:0000256" key="11">
    <source>
        <dbReference type="ARBA" id="ARBA00023159"/>
    </source>
</evidence>
<dbReference type="InterPro" id="IPR037046">
    <property type="entry name" value="AlkA_N_sf"/>
</dbReference>
<dbReference type="Gene3D" id="1.10.10.60">
    <property type="entry name" value="Homeodomain-like"/>
    <property type="match status" value="1"/>
</dbReference>
<evidence type="ECO:0000256" key="13">
    <source>
        <dbReference type="ARBA" id="ARBA00023204"/>
    </source>
</evidence>
<keyword evidence="8" id="KW-0862">Zinc</keyword>
<dbReference type="InterPro" id="IPR035451">
    <property type="entry name" value="Ada-like_dom_sf"/>
</dbReference>
<feature type="region of interest" description="Disordered" evidence="14">
    <location>
        <begin position="302"/>
        <end position="377"/>
    </location>
</feature>
<dbReference type="RefSeq" id="WP_192861010.1">
    <property type="nucleotide sequence ID" value="NZ_JADAQT010000020.1"/>
</dbReference>
<dbReference type="CDD" id="cd00056">
    <property type="entry name" value="ENDO3c"/>
    <property type="match status" value="1"/>
</dbReference>
<sequence>MTDVVHDSPATRDTPDGLLFAERYRAIAARDARFDGQFFTAVRTTGIYCRPSCPARTPKPSNVTFYLTSAAAHDAGFRACKRCLPEATPGTPEWNLRRDLAGRAMRLIADGVVDRDGVEGLAVRLGYSVRQINRLLVAELGAGPLALARAQRAQTARALLTGTDLKLADVAFAAGFGSIRQFNDTIAEIFAATPSEIRARGRGARGGDGAVGGLPRGRAIARTTTRETPDHTEEYARDRVEDHGAERQSLRLSLPVRLPFDARGVLEFLAARAVDGVESADLAGPALRYARTVALPHGPGAFEVRYQEPDHGTGPAATVLPSGTDGRDRHSSTPAGEPGATVRARGGVPGADRAGSARGGAPGADRAGSARGGASGADRAASVGVTLEVTHLADVPVAVSRIRRLLDLDADPVAVDDALGADPGLAASVAAVPGIRVPGAVDAGELLVRAIVGQQISVAAARTHLSRLAAAVGTPYVSGIAGLSRLFPTPDQVADGARDHLRLPSRNVAAIESTTRALAAGDLTVTVGDDADDLRERLVARPGIGPWTAGYVALRVLGDPDVLMDGDVALLAGARTLGLLDGEAKRSRQFRELAERGSAWAPWRSYAAMHLWRNA</sequence>
<dbReference type="InterPro" id="IPR018060">
    <property type="entry name" value="HTH_AraC"/>
</dbReference>
<dbReference type="SMART" id="SM00342">
    <property type="entry name" value="HTH_ARAC"/>
    <property type="match status" value="1"/>
</dbReference>
<evidence type="ECO:0000256" key="6">
    <source>
        <dbReference type="ARBA" id="ARBA00022723"/>
    </source>
</evidence>
<dbReference type="InterPro" id="IPR010316">
    <property type="entry name" value="AlkA_N"/>
</dbReference>
<keyword evidence="4" id="KW-0489">Methyltransferase</keyword>
<evidence type="ECO:0000256" key="9">
    <source>
        <dbReference type="ARBA" id="ARBA00023015"/>
    </source>
</evidence>
<evidence type="ECO:0000256" key="7">
    <source>
        <dbReference type="ARBA" id="ARBA00022763"/>
    </source>
</evidence>
<evidence type="ECO:0000256" key="10">
    <source>
        <dbReference type="ARBA" id="ARBA00023125"/>
    </source>
</evidence>
<comment type="catalytic activity">
    <reaction evidence="1">
        <text>Hydrolysis of alkylated DNA, releasing 3-methyladenine, 3-methylguanine, 7-methylguanine and 7-methyladenine.</text>
        <dbReference type="EC" id="3.2.2.21"/>
    </reaction>
</comment>
<dbReference type="SMART" id="SM00478">
    <property type="entry name" value="ENDO3c"/>
    <property type="match status" value="1"/>
</dbReference>
<dbReference type="Gene3D" id="3.40.10.10">
    <property type="entry name" value="DNA Methylphosphotriester Repair Domain"/>
    <property type="match status" value="1"/>
</dbReference>
<evidence type="ECO:0000259" key="15">
    <source>
        <dbReference type="PROSITE" id="PS01124"/>
    </source>
</evidence>
<comment type="cofactor">
    <cofactor evidence="2">
        <name>Zn(2+)</name>
        <dbReference type="ChEBI" id="CHEBI:29105"/>
    </cofactor>
</comment>
<dbReference type="InterPro" id="IPR009057">
    <property type="entry name" value="Homeodomain-like_sf"/>
</dbReference>
<dbReference type="Pfam" id="PF06029">
    <property type="entry name" value="AlkA_N"/>
    <property type="match status" value="2"/>
</dbReference>
<dbReference type="SUPFAM" id="SSF57884">
    <property type="entry name" value="Ada DNA repair protein, N-terminal domain (N-Ada 10)"/>
    <property type="match status" value="1"/>
</dbReference>
<keyword evidence="9" id="KW-0805">Transcription regulation</keyword>
<organism evidence="16 17">
    <name type="scientific">Myceligenerans pegani</name>
    <dbReference type="NCBI Taxonomy" id="2776917"/>
    <lineage>
        <taxon>Bacteria</taxon>
        <taxon>Bacillati</taxon>
        <taxon>Actinomycetota</taxon>
        <taxon>Actinomycetes</taxon>
        <taxon>Micrococcales</taxon>
        <taxon>Promicromonosporaceae</taxon>
        <taxon>Myceligenerans</taxon>
    </lineage>
</organism>
<keyword evidence="5" id="KW-0808">Transferase</keyword>
<dbReference type="InterPro" id="IPR011257">
    <property type="entry name" value="DNA_glycosylase"/>
</dbReference>
<dbReference type="PANTHER" id="PTHR43003:SF13">
    <property type="entry name" value="DNA-3-METHYLADENINE GLYCOSYLASE 2"/>
    <property type="match status" value="1"/>
</dbReference>
<dbReference type="SMART" id="SM01009">
    <property type="entry name" value="AlkA_N"/>
    <property type="match status" value="1"/>
</dbReference>
<dbReference type="SUPFAM" id="SSF55945">
    <property type="entry name" value="TATA-box binding protein-like"/>
    <property type="match status" value="2"/>
</dbReference>
<dbReference type="Gene3D" id="1.10.1670.10">
    <property type="entry name" value="Helix-hairpin-Helix base-excision DNA repair enzymes (C-terminal)"/>
    <property type="match status" value="1"/>
</dbReference>
<dbReference type="Gene3D" id="1.10.340.30">
    <property type="entry name" value="Hypothetical protein, domain 2"/>
    <property type="match status" value="1"/>
</dbReference>
<dbReference type="Proteomes" id="UP000625527">
    <property type="component" value="Unassembled WGS sequence"/>
</dbReference>
<dbReference type="SUPFAM" id="SSF48150">
    <property type="entry name" value="DNA-glycosylase"/>
    <property type="match status" value="1"/>
</dbReference>
<dbReference type="Gene3D" id="3.30.310.20">
    <property type="entry name" value="DNA-3-methyladenine glycosylase AlkA, N-terminal domain"/>
    <property type="match status" value="1"/>
</dbReference>
<keyword evidence="6" id="KW-0479">Metal-binding</keyword>
<keyword evidence="11" id="KW-0010">Activator</keyword>
<protein>
    <recommendedName>
        <fullName evidence="3">DNA-3-methyladenine glycosylase II</fullName>
        <ecNumber evidence="3">3.2.2.21</ecNumber>
    </recommendedName>
</protein>
<evidence type="ECO:0000256" key="3">
    <source>
        <dbReference type="ARBA" id="ARBA00012000"/>
    </source>
</evidence>
<dbReference type="Pfam" id="PF12833">
    <property type="entry name" value="HTH_18"/>
    <property type="match status" value="1"/>
</dbReference>
<evidence type="ECO:0000256" key="5">
    <source>
        <dbReference type="ARBA" id="ARBA00022679"/>
    </source>
</evidence>
<evidence type="ECO:0000313" key="17">
    <source>
        <dbReference type="Proteomes" id="UP000625527"/>
    </source>
</evidence>
<evidence type="ECO:0000256" key="2">
    <source>
        <dbReference type="ARBA" id="ARBA00001947"/>
    </source>
</evidence>
<dbReference type="PROSITE" id="PS01124">
    <property type="entry name" value="HTH_ARAC_FAMILY_2"/>
    <property type="match status" value="1"/>
</dbReference>
<proteinExistence type="predicted"/>
<dbReference type="InterPro" id="IPR023170">
    <property type="entry name" value="HhH_base_excis_C"/>
</dbReference>
<dbReference type="InterPro" id="IPR018062">
    <property type="entry name" value="HTH_AraC-typ_CS"/>
</dbReference>
<evidence type="ECO:0000256" key="8">
    <source>
        <dbReference type="ARBA" id="ARBA00022833"/>
    </source>
</evidence>
<dbReference type="InterPro" id="IPR051912">
    <property type="entry name" value="Alkylbase_DNA_Glycosylase/TA"/>
</dbReference>
<dbReference type="SUPFAM" id="SSF46689">
    <property type="entry name" value="Homeodomain-like"/>
    <property type="match status" value="1"/>
</dbReference>
<dbReference type="EMBL" id="JADAQT010000020">
    <property type="protein sequence ID" value="MBE1874447.1"/>
    <property type="molecule type" value="Genomic_DNA"/>
</dbReference>
<evidence type="ECO:0000256" key="1">
    <source>
        <dbReference type="ARBA" id="ARBA00000086"/>
    </source>
</evidence>
<comment type="caution">
    <text evidence="16">The sequence shown here is derived from an EMBL/GenBank/DDBJ whole genome shotgun (WGS) entry which is preliminary data.</text>
</comment>
<keyword evidence="10" id="KW-0238">DNA-binding</keyword>
<keyword evidence="13" id="KW-0234">DNA repair</keyword>
<dbReference type="PROSITE" id="PS00041">
    <property type="entry name" value="HTH_ARAC_FAMILY_1"/>
    <property type="match status" value="1"/>
</dbReference>
<feature type="domain" description="HTH araC/xylS-type" evidence="15">
    <location>
        <begin position="102"/>
        <end position="200"/>
    </location>
</feature>